<evidence type="ECO:0000256" key="2">
    <source>
        <dbReference type="SAM" id="SignalP"/>
    </source>
</evidence>
<feature type="signal peptide" evidence="2">
    <location>
        <begin position="1"/>
        <end position="18"/>
    </location>
</feature>
<keyword evidence="5" id="KW-1185">Reference proteome</keyword>
<evidence type="ECO:0000313" key="4">
    <source>
        <dbReference type="EMBL" id="QOS39934.1"/>
    </source>
</evidence>
<reference evidence="4 6" key="1">
    <citation type="submission" date="2018-08" db="EMBL/GenBank/DDBJ databases">
        <title>The first complete genome of Treponema rectale (CHPAT), a commensal spirochete of the bovine rectum.</title>
        <authorList>
            <person name="Staton G.J."/>
            <person name="Clegg S.R."/>
            <person name="Carter S.D."/>
            <person name="Radford A.D."/>
            <person name="Darby A."/>
            <person name="Hall N."/>
            <person name="Birtles R.J."/>
            <person name="Evans N.J."/>
        </authorList>
    </citation>
    <scope>NUCLEOTIDE SEQUENCE [LARGE SCALE GENOMIC DNA]</scope>
    <source>
        <strain evidence="4 6">CHPA</strain>
    </source>
</reference>
<dbReference type="Pfam" id="PF05262">
    <property type="entry name" value="Borrelia_P83"/>
    <property type="match status" value="1"/>
</dbReference>
<dbReference type="AlphaFoldDB" id="A0A840SCC0"/>
<evidence type="ECO:0000256" key="1">
    <source>
        <dbReference type="SAM" id="MobiDB-lite"/>
    </source>
</evidence>
<dbReference type="RefSeq" id="WP_184651789.1">
    <property type="nucleotide sequence ID" value="NZ_JACHFR010000001.1"/>
</dbReference>
<gene>
    <name evidence="4" type="ORF">DYE49_05480</name>
    <name evidence="3" type="ORF">HNP77_000714</name>
</gene>
<evidence type="ECO:0000313" key="5">
    <source>
        <dbReference type="Proteomes" id="UP000578697"/>
    </source>
</evidence>
<feature type="compositionally biased region" description="Basic and acidic residues" evidence="1">
    <location>
        <begin position="233"/>
        <end position="276"/>
    </location>
</feature>
<feature type="compositionally biased region" description="Low complexity" evidence="1">
    <location>
        <begin position="307"/>
        <end position="326"/>
    </location>
</feature>
<dbReference type="EMBL" id="JACHFR010000001">
    <property type="protein sequence ID" value="MBB5218370.1"/>
    <property type="molecule type" value="Genomic_DNA"/>
</dbReference>
<dbReference type="KEGG" id="trc:DYE49_05480"/>
<name>A0A840SCC0_9SPIR</name>
<dbReference type="Proteomes" id="UP000593591">
    <property type="component" value="Chromosome"/>
</dbReference>
<dbReference type="EMBL" id="CP031517">
    <property type="protein sequence ID" value="QOS39934.1"/>
    <property type="molecule type" value="Genomic_DNA"/>
</dbReference>
<dbReference type="InterPro" id="IPR007926">
    <property type="entry name" value="Borrelia_P83"/>
</dbReference>
<accession>A0A840SCC0</accession>
<keyword evidence="2" id="KW-0732">Signal</keyword>
<sequence length="567" mass="61275">MKKIFLALAAALSFSAFALEVNEEELQSAGSEDIVRFENYTGPHSVVESAASISAIGTGLGRQVASSVNSSATFGKNQKYTVIHAVDPSVKTGLDADIIIINSNASVDHIKNLRRIIASYLESAYGYSRKDASTVAVFVTVYNAVYRGKLDVFQSKYKKAVTDNLSSDKCGLSVKYSDWPGNSQIVIPLYDVNGGLSTVDTSVISDKSVVQSMQEEDNRGVDERKNMVDIKEREAEKAGEKAQESAKKAQEENDKLEKQKAAEKAAQENADKKQAVAEEAQAQADQAKKEAQENPEDSQKQQEAEEAQAQADQAQAEAEEAQAQADQEAEKTEEQQQAADTAQAQADEDQAFADKKENEAQNERQEIARDQQELIQEAIKEASNPNIVVGLKITDASQQLSKMVRVDGNDGSTLKESPVTVIRGRTILPVEGAVIEDAPEGLDLSLVYAAICGENTGNGAVKLCLLDAFKMEIQKESNEAVSPDSVLVNNGNDYYCILDEGGKYYLGKFDKNLKLLLKSQIEVNSATPVTVTSQGIIVTNAKGSISLLKLSDLSEVNTSSSAAGYQK</sequence>
<feature type="compositionally biased region" description="Basic and acidic residues" evidence="1">
    <location>
        <begin position="286"/>
        <end position="303"/>
    </location>
</feature>
<feature type="chain" id="PRO_5036240796" evidence="2">
    <location>
        <begin position="19"/>
        <end position="567"/>
    </location>
</feature>
<feature type="region of interest" description="Disordered" evidence="1">
    <location>
        <begin position="233"/>
        <end position="347"/>
    </location>
</feature>
<evidence type="ECO:0000313" key="3">
    <source>
        <dbReference type="EMBL" id="MBB5218370.1"/>
    </source>
</evidence>
<feature type="compositionally biased region" description="Low complexity" evidence="1">
    <location>
        <begin position="335"/>
        <end position="345"/>
    </location>
</feature>
<organism evidence="3 5">
    <name type="scientific">Treponema rectale</name>
    <dbReference type="NCBI Taxonomy" id="744512"/>
    <lineage>
        <taxon>Bacteria</taxon>
        <taxon>Pseudomonadati</taxon>
        <taxon>Spirochaetota</taxon>
        <taxon>Spirochaetia</taxon>
        <taxon>Spirochaetales</taxon>
        <taxon>Treponemataceae</taxon>
        <taxon>Treponema</taxon>
    </lineage>
</organism>
<dbReference type="Proteomes" id="UP000578697">
    <property type="component" value="Unassembled WGS sequence"/>
</dbReference>
<proteinExistence type="predicted"/>
<reference evidence="3 5" key="2">
    <citation type="submission" date="2020-08" db="EMBL/GenBank/DDBJ databases">
        <title>Genomic Encyclopedia of Type Strains, Phase IV (KMG-IV): sequencing the most valuable type-strain genomes for metagenomic binning, comparative biology and taxonomic classification.</title>
        <authorList>
            <person name="Goeker M."/>
        </authorList>
    </citation>
    <scope>NUCLEOTIDE SEQUENCE [LARGE SCALE GENOMIC DNA]</scope>
    <source>
        <strain evidence="3 5">DSM 103679</strain>
    </source>
</reference>
<protein>
    <submittedName>
        <fullName evidence="3">Actin-related protein</fullName>
    </submittedName>
</protein>
<evidence type="ECO:0000313" key="6">
    <source>
        <dbReference type="Proteomes" id="UP000593591"/>
    </source>
</evidence>